<dbReference type="Pfam" id="PF23759">
    <property type="entry name" value="GBD_T9SS_assoc"/>
    <property type="match status" value="1"/>
</dbReference>
<dbReference type="RefSeq" id="WP_157730046.1">
    <property type="nucleotide sequence ID" value="NZ_LT899436.1"/>
</dbReference>
<feature type="domain" description="T9SS-like galactose binding" evidence="6">
    <location>
        <begin position="490"/>
        <end position="591"/>
    </location>
</feature>
<dbReference type="OrthoDB" id="1652165at2"/>
<name>A0A238U4K8_9FLAO</name>
<reference evidence="7 8" key="1">
    <citation type="submission" date="2017-07" db="EMBL/GenBank/DDBJ databases">
        <authorList>
            <person name="Sun Z.S."/>
            <person name="Albrecht U."/>
            <person name="Echele G."/>
            <person name="Lee C.C."/>
        </authorList>
    </citation>
    <scope>NUCLEOTIDE SEQUENCE [LARGE SCALE GENOMIC DNA]</scope>
    <source>
        <strain evidence="8">type strain: KCTC 22618</strain>
    </source>
</reference>
<feature type="domain" description="Secretion system C-terminal sorting" evidence="5">
    <location>
        <begin position="631"/>
        <end position="701"/>
    </location>
</feature>
<dbReference type="SUPFAM" id="SSF52058">
    <property type="entry name" value="L domain-like"/>
    <property type="match status" value="2"/>
</dbReference>
<keyword evidence="1" id="KW-0433">Leucine-rich repeat</keyword>
<feature type="chain" id="PRO_5012263463" evidence="4">
    <location>
        <begin position="19"/>
        <end position="703"/>
    </location>
</feature>
<evidence type="ECO:0000256" key="1">
    <source>
        <dbReference type="ARBA" id="ARBA00022614"/>
    </source>
</evidence>
<evidence type="ECO:0000256" key="2">
    <source>
        <dbReference type="ARBA" id="ARBA00022729"/>
    </source>
</evidence>
<evidence type="ECO:0000256" key="3">
    <source>
        <dbReference type="ARBA" id="ARBA00022737"/>
    </source>
</evidence>
<dbReference type="Gene3D" id="3.80.10.10">
    <property type="entry name" value="Ribonuclease Inhibitor"/>
    <property type="match status" value="2"/>
</dbReference>
<evidence type="ECO:0000259" key="5">
    <source>
        <dbReference type="Pfam" id="PF18962"/>
    </source>
</evidence>
<dbReference type="KEGG" id="tje:TJEJU_0340"/>
<dbReference type="AlphaFoldDB" id="A0A238U4K8"/>
<proteinExistence type="predicted"/>
<dbReference type="InterPro" id="IPR032675">
    <property type="entry name" value="LRR_dom_sf"/>
</dbReference>
<dbReference type="InterPro" id="IPR001611">
    <property type="entry name" value="Leu-rich_rpt"/>
</dbReference>
<dbReference type="PROSITE" id="PS51450">
    <property type="entry name" value="LRR"/>
    <property type="match status" value="1"/>
</dbReference>
<organism evidence="7 8">
    <name type="scientific">Tenacibaculum jejuense</name>
    <dbReference type="NCBI Taxonomy" id="584609"/>
    <lineage>
        <taxon>Bacteria</taxon>
        <taxon>Pseudomonadati</taxon>
        <taxon>Bacteroidota</taxon>
        <taxon>Flavobacteriia</taxon>
        <taxon>Flavobacteriales</taxon>
        <taxon>Flavobacteriaceae</taxon>
        <taxon>Tenacibaculum</taxon>
    </lineage>
</organism>
<dbReference type="NCBIfam" id="TIGR04183">
    <property type="entry name" value="Por_Secre_tail"/>
    <property type="match status" value="1"/>
</dbReference>
<dbReference type="InterPro" id="IPR056600">
    <property type="entry name" value="GBD_T9SS_assoc"/>
</dbReference>
<gene>
    <name evidence="7" type="ORF">TJEJU_0340</name>
</gene>
<dbReference type="InterPro" id="IPR026444">
    <property type="entry name" value="Secre_tail"/>
</dbReference>
<dbReference type="Pfam" id="PF18962">
    <property type="entry name" value="Por_Secre_tail"/>
    <property type="match status" value="1"/>
</dbReference>
<dbReference type="Proteomes" id="UP000215214">
    <property type="component" value="Chromosome TJEJU"/>
</dbReference>
<evidence type="ECO:0000313" key="7">
    <source>
        <dbReference type="EMBL" id="SNR14139.1"/>
    </source>
</evidence>
<evidence type="ECO:0000256" key="4">
    <source>
        <dbReference type="SAM" id="SignalP"/>
    </source>
</evidence>
<dbReference type="GO" id="GO:0035591">
    <property type="term" value="F:signaling adaptor activity"/>
    <property type="evidence" value="ECO:0007669"/>
    <property type="project" value="TreeGrafter"/>
</dbReference>
<keyword evidence="3" id="KW-0677">Repeat</keyword>
<keyword evidence="2 4" id="KW-0732">Signal</keyword>
<evidence type="ECO:0000313" key="8">
    <source>
        <dbReference type="Proteomes" id="UP000215214"/>
    </source>
</evidence>
<dbReference type="PANTHER" id="PTHR47566">
    <property type="match status" value="1"/>
</dbReference>
<feature type="signal peptide" evidence="4">
    <location>
        <begin position="1"/>
        <end position="18"/>
    </location>
</feature>
<protein>
    <submittedName>
        <fullName evidence="7">Uncharacterized protein</fullName>
    </submittedName>
</protein>
<dbReference type="PANTHER" id="PTHR47566:SF1">
    <property type="entry name" value="PROTEIN NUD1"/>
    <property type="match status" value="1"/>
</dbReference>
<sequence length="703" mass="77850">MKYRLLLFFMTLSVGLLAQQTFVPDDAFEQFLINEGYDTVLDDYVLTENIKNVTFLPIDSQGIKDLTGLEDFSALTDLRIFGNPLQTVDLTANKELQFLRMGNQILTSINVYNLTKLKRLFILESSITALDVSSNTNLELLTLEDNTELVDLNINGAVSLESLRNVNNDKLETINLSANTALKRFSAYYCEKLNNLDFVNNTRITDIIFNEMTSLSNVSIKNGKNNYYLESLRNPNLRCVEVSDADYVNANWSRTKITGALRFDEYLVFSNDCGGSSTLETTEIPDSNFETYLESIGAGNGVTGDNKVSTSAIQALTTLDVSGQSITNLSGIEEFTALTNLNCSTNELTSLDVSTLVNLTDLDCSYNDIGELSVIKNLELVNLNCSANQITELNTLSNSKLENLNCEVNAIEYLDLVNNSRLTKLSCNDNALVGLNIKNGNNSRISNENFSVFANPDLTCIQVDDENYSTTNWFQTDMQTNFNENCTPVNDDCSFTIPIVLGQDTPGSTISASGAATNPNCAQNGTTVFDVWYSFTAPESGSMNITISAGTLISKIALYETCTDATPLNCDEGNLSVDNLNPGQEYYLQVWLELSSRFQSKSESGGFVLKAEDTSNVLSTEDVVSDIDFSIYPNPTSELIKIKNSNSIQSIVVFNSKGKVCLKEKNIENTQTEVSLRNLPVGLYFIRVEDEFKNFIHKKIIKH</sequence>
<dbReference type="EMBL" id="LT899436">
    <property type="protein sequence ID" value="SNR14139.1"/>
    <property type="molecule type" value="Genomic_DNA"/>
</dbReference>
<dbReference type="InterPro" id="IPR052574">
    <property type="entry name" value="CDIRP"/>
</dbReference>
<accession>A0A238U4K8</accession>
<keyword evidence="8" id="KW-1185">Reference proteome</keyword>
<evidence type="ECO:0000259" key="6">
    <source>
        <dbReference type="Pfam" id="PF23759"/>
    </source>
</evidence>